<organism evidence="2 3">
    <name type="scientific">Paenibacillus whitsoniae</name>
    <dbReference type="NCBI Taxonomy" id="2496558"/>
    <lineage>
        <taxon>Bacteria</taxon>
        <taxon>Bacillati</taxon>
        <taxon>Bacillota</taxon>
        <taxon>Bacilli</taxon>
        <taxon>Bacillales</taxon>
        <taxon>Paenibacillaceae</taxon>
        <taxon>Paenibacillus</taxon>
    </lineage>
</organism>
<dbReference type="Proteomes" id="UP000276128">
    <property type="component" value="Unassembled WGS sequence"/>
</dbReference>
<comment type="caution">
    <text evidence="2">The sequence shown here is derived from an EMBL/GenBank/DDBJ whole genome shotgun (WGS) entry which is preliminary data.</text>
</comment>
<dbReference type="RefSeq" id="WP_126143730.1">
    <property type="nucleotide sequence ID" value="NZ_RXHU01000078.1"/>
</dbReference>
<feature type="region of interest" description="Disordered" evidence="1">
    <location>
        <begin position="62"/>
        <end position="84"/>
    </location>
</feature>
<dbReference type="AlphaFoldDB" id="A0A3S0I7Y2"/>
<protein>
    <submittedName>
        <fullName evidence="2">DUF3892 domain-containing protein</fullName>
    </submittedName>
</protein>
<evidence type="ECO:0000313" key="3">
    <source>
        <dbReference type="Proteomes" id="UP000276128"/>
    </source>
</evidence>
<proteinExistence type="predicted"/>
<keyword evidence="3" id="KW-1185">Reference proteome</keyword>
<sequence length="84" mass="9557">MEQTFNQNNGQPEEVVAVRKNGDGDIVELKLTSGRVVDYKTAQTMVKNNEIQHLNVFKGRDNEEHLRSDADGRKDNNLDNLPTF</sequence>
<gene>
    <name evidence="2" type="ORF">EJQ19_23740</name>
</gene>
<evidence type="ECO:0000313" key="2">
    <source>
        <dbReference type="EMBL" id="RTE05747.1"/>
    </source>
</evidence>
<dbReference type="OrthoDB" id="1647761at2"/>
<dbReference type="EMBL" id="RXHU01000078">
    <property type="protein sequence ID" value="RTE05747.1"/>
    <property type="molecule type" value="Genomic_DNA"/>
</dbReference>
<evidence type="ECO:0000256" key="1">
    <source>
        <dbReference type="SAM" id="MobiDB-lite"/>
    </source>
</evidence>
<dbReference type="InterPro" id="IPR024997">
    <property type="entry name" value="DUF3892"/>
</dbReference>
<dbReference type="Pfam" id="PF13031">
    <property type="entry name" value="DUF3892"/>
    <property type="match status" value="1"/>
</dbReference>
<feature type="compositionally biased region" description="Basic and acidic residues" evidence="1">
    <location>
        <begin position="62"/>
        <end position="77"/>
    </location>
</feature>
<name>A0A3S0I7Y2_9BACL</name>
<reference evidence="2 3" key="1">
    <citation type="submission" date="2018-12" db="EMBL/GenBank/DDBJ databases">
        <title>Bacillus ochoae sp. nov., Paenibacillus whitsoniae sp. nov., Paenibacillus spiritus sp. nov. Isolated from the Mars Exploration Rover during spacecraft assembly.</title>
        <authorList>
            <person name="Seuylemezian A."/>
            <person name="Vaishampayan P."/>
        </authorList>
    </citation>
    <scope>NUCLEOTIDE SEQUENCE [LARGE SCALE GENOMIC DNA]</scope>
    <source>
        <strain evidence="2 3">MER 54</strain>
    </source>
</reference>
<accession>A0A3S0I7Y2</accession>